<keyword evidence="1" id="KW-0812">Transmembrane</keyword>
<organism evidence="2 3">
    <name type="scientific">Pelistega indica</name>
    <dbReference type="NCBI Taxonomy" id="1414851"/>
    <lineage>
        <taxon>Bacteria</taxon>
        <taxon>Pseudomonadati</taxon>
        <taxon>Pseudomonadota</taxon>
        <taxon>Betaproteobacteria</taxon>
        <taxon>Burkholderiales</taxon>
        <taxon>Alcaligenaceae</taxon>
        <taxon>Pelistega</taxon>
    </lineage>
</organism>
<dbReference type="RefSeq" id="WP_023952448.1">
    <property type="nucleotide sequence ID" value="NZ_AYSV01000109.1"/>
</dbReference>
<keyword evidence="3" id="KW-1185">Reference proteome</keyword>
<name>V8FVJ6_9BURK</name>
<keyword evidence="1" id="KW-1133">Transmembrane helix</keyword>
<accession>V8FVJ6</accession>
<dbReference type="AlphaFoldDB" id="V8FVJ6"/>
<keyword evidence="1" id="KW-0472">Membrane</keyword>
<sequence>MNSKKLTIIIVTILILLLGAWFGGSWYATQTAEERLQRFVDEKGLADKVSWNKVSATPLKTVNISGLEIADQLFVDELQIKDFENESNQQRIDLRAIGIKDQRGYAPDWLLFGWGAKSGMINTAPADLNFKADLNYSTGNGLINVEFAAKDFLQGNGSLSISNIYSLKTLLQAVENSGFKNNTFGIFGLLGSIENIQFNQLDIDFKDLGMLRRYIVLKQRYDGVPLPSNQDDEAMLKAYQQKMDKAVNECAQAPIVQNDREACVKIVEVLKGEKSSLKGSIKCVKSISLGEFLMKGLNNGKSNSIRLEID</sequence>
<feature type="transmembrane region" description="Helical" evidence="1">
    <location>
        <begin position="6"/>
        <end position="28"/>
    </location>
</feature>
<evidence type="ECO:0000256" key="1">
    <source>
        <dbReference type="SAM" id="Phobius"/>
    </source>
</evidence>
<dbReference type="EMBL" id="AYSV01000109">
    <property type="protein sequence ID" value="ETD68175.1"/>
    <property type="molecule type" value="Genomic_DNA"/>
</dbReference>
<evidence type="ECO:0000313" key="3">
    <source>
        <dbReference type="Proteomes" id="UP000018766"/>
    </source>
</evidence>
<gene>
    <name evidence="2" type="ORF">V757_10420</name>
</gene>
<proteinExistence type="predicted"/>
<protein>
    <recommendedName>
        <fullName evidence="4">DUF945 family protein</fullName>
    </recommendedName>
</protein>
<reference evidence="2 3" key="1">
    <citation type="submission" date="2013-11" db="EMBL/GenBank/DDBJ databases">
        <title>Genomic analysis of Pelistega sp. HM-7.</title>
        <authorList>
            <person name="Kumbhare S.V."/>
            <person name="Shetty S.A."/>
            <person name="Sharma O."/>
            <person name="Dhotre D.P."/>
        </authorList>
    </citation>
    <scope>NUCLEOTIDE SEQUENCE [LARGE SCALE GENOMIC DNA]</scope>
    <source>
        <strain evidence="2 3">HM-7</strain>
    </source>
</reference>
<evidence type="ECO:0000313" key="2">
    <source>
        <dbReference type="EMBL" id="ETD68175.1"/>
    </source>
</evidence>
<dbReference type="Proteomes" id="UP000018766">
    <property type="component" value="Unassembled WGS sequence"/>
</dbReference>
<comment type="caution">
    <text evidence="2">The sequence shown here is derived from an EMBL/GenBank/DDBJ whole genome shotgun (WGS) entry which is preliminary data.</text>
</comment>
<evidence type="ECO:0008006" key="4">
    <source>
        <dbReference type="Google" id="ProtNLM"/>
    </source>
</evidence>